<dbReference type="NCBIfam" id="TIGR01409">
    <property type="entry name" value="TAT_signal_seq"/>
    <property type="match status" value="1"/>
</dbReference>
<dbReference type="InterPro" id="IPR000674">
    <property type="entry name" value="Ald_Oxase/Xan_DH_a/b"/>
</dbReference>
<dbReference type="InterPro" id="IPR036856">
    <property type="entry name" value="Ald_Oxase/Xan_DH_a/b_sf"/>
</dbReference>
<dbReference type="PROSITE" id="PS51318">
    <property type="entry name" value="TAT"/>
    <property type="match status" value="1"/>
</dbReference>
<dbReference type="SMART" id="SM01008">
    <property type="entry name" value="Ald_Xan_dh_C"/>
    <property type="match status" value="1"/>
</dbReference>
<dbReference type="Pfam" id="PF02738">
    <property type="entry name" value="MoCoBD_1"/>
    <property type="match status" value="1"/>
</dbReference>
<dbReference type="Gene3D" id="3.30.365.10">
    <property type="entry name" value="Aldehyde oxidase/xanthine dehydrogenase, molybdopterin binding domain"/>
    <property type="match status" value="4"/>
</dbReference>
<dbReference type="EMBL" id="NVWI01000001">
    <property type="protein sequence ID" value="PCJ43474.1"/>
    <property type="molecule type" value="Genomic_DNA"/>
</dbReference>
<dbReference type="Proteomes" id="UP000228987">
    <property type="component" value="Unassembled WGS sequence"/>
</dbReference>
<dbReference type="Gene3D" id="3.90.1170.50">
    <property type="entry name" value="Aldehyde oxidase/xanthine dehydrogenase, a/b hammerhead"/>
    <property type="match status" value="1"/>
</dbReference>
<organism evidence="4 5">
    <name type="scientific">SAR86 cluster bacterium</name>
    <dbReference type="NCBI Taxonomy" id="2030880"/>
    <lineage>
        <taxon>Bacteria</taxon>
        <taxon>Pseudomonadati</taxon>
        <taxon>Pseudomonadota</taxon>
        <taxon>Gammaproteobacteria</taxon>
        <taxon>SAR86 cluster</taxon>
    </lineage>
</organism>
<reference evidence="5" key="1">
    <citation type="submission" date="2017-08" db="EMBL/GenBank/DDBJ databases">
        <title>A dynamic microbial community with high functional redundancy inhabits the cold, oxic subseafloor aquifer.</title>
        <authorList>
            <person name="Tully B.J."/>
            <person name="Wheat C.G."/>
            <person name="Glazer B.T."/>
            <person name="Huber J.A."/>
        </authorList>
    </citation>
    <scope>NUCLEOTIDE SEQUENCE [LARGE SCALE GENOMIC DNA]</scope>
</reference>
<dbReference type="InterPro" id="IPR037165">
    <property type="entry name" value="AldOxase/xan_DH_Mopterin-bd_sf"/>
</dbReference>
<dbReference type="SUPFAM" id="SSF56003">
    <property type="entry name" value="Molybdenum cofactor-binding domain"/>
    <property type="match status" value="2"/>
</dbReference>
<keyword evidence="1" id="KW-0732">Signal</keyword>
<dbReference type="SUPFAM" id="SSF54665">
    <property type="entry name" value="CO dehydrogenase molybdoprotein N-domain-like"/>
    <property type="match status" value="1"/>
</dbReference>
<evidence type="ECO:0000259" key="3">
    <source>
        <dbReference type="SMART" id="SM01008"/>
    </source>
</evidence>
<accession>A0A2A5CHV8</accession>
<sequence length="774" mass="83383">MKPYLSSKQSTFVNTGPKRSEHSEQDNANITGLNRRQFFKVSGIAGGGLVLGLGMGSKQANAQSLTEGSVELSPYVQIQSNGRINIFSKNPECGQGIRTGLPLIIAEELDVRWEDVDVVQADIDFSKYGLQLAGGSLSTPMNWMPMRQAGATARLMILAAAAQQLYVPIGELRTSESKVIHTSTGDEYSYGEFAELAATMPIPAVEALSLKDPSEFTLLGKRYSGVENHELVTGKPLFGIDQQRPGMAYAIYTKSPAIGGTATSFNAAHIKSLNGVIDAFIIDPAGSLFIPGLDGQGHLGGVAIVANSTWAAMKARQELEVVWNNATVDTAASWSDLVENATRIADQDGPMALLNSGDVDAAFANASQVVESFYEFPYHSHVNLEPQNCTGLYENGRIELWAPSQAPQNGAAGVAAIAGIPAENVVINQTRIGGGFGRRLFSDFMYELTAIAKRMEGTPIKLQWTREDDMANDFYRPGGFHSYKAALDEDGKMIGFTDHFITVSENAEAEAPLMAAELGTDILPMQHVENVKVTQTLQPAAIPTGYMRAPGSNAYGFTFQSFLHEVAEAAGTDYRDFLLDLLDAEDIVAPPGAPGFPPPVAFSNERARNVIYTVTDRAEWGRAMPEGRALGLAFYYSHSGYVAQVADVSVNAEKEMTVHKIWSVADFGFIHNLNGAESQVQGSVLDGLSQLMYAKISFEGAVIEQNNFHQYPLLRMSKAPEVDAHFLEPMDVAPTGSGEPALPPALSAIANAIYSASGERVRKTPLSELGYTLV</sequence>
<feature type="region of interest" description="Disordered" evidence="2">
    <location>
        <begin position="1"/>
        <end position="29"/>
    </location>
</feature>
<evidence type="ECO:0000313" key="4">
    <source>
        <dbReference type="EMBL" id="PCJ43474.1"/>
    </source>
</evidence>
<dbReference type="AlphaFoldDB" id="A0A2A5CHV8"/>
<proteinExistence type="predicted"/>
<dbReference type="InterPro" id="IPR052516">
    <property type="entry name" value="N-heterocyclic_Hydroxylase"/>
</dbReference>
<dbReference type="PANTHER" id="PTHR47495">
    <property type="entry name" value="ALDEHYDE DEHYDROGENASE"/>
    <property type="match status" value="1"/>
</dbReference>
<dbReference type="InterPro" id="IPR012368">
    <property type="entry name" value="OxRdtase_Mopterin-bd_su_IorB"/>
</dbReference>
<evidence type="ECO:0000256" key="1">
    <source>
        <dbReference type="ARBA" id="ARBA00022729"/>
    </source>
</evidence>
<name>A0A2A5CHV8_9GAMM</name>
<dbReference type="PIRSF" id="PIRSF036389">
    <property type="entry name" value="IOR_B"/>
    <property type="match status" value="1"/>
</dbReference>
<dbReference type="InterPro" id="IPR019546">
    <property type="entry name" value="TAT_signal_bac_arc"/>
</dbReference>
<comment type="caution">
    <text evidence="4">The sequence shown here is derived from an EMBL/GenBank/DDBJ whole genome shotgun (WGS) entry which is preliminary data.</text>
</comment>
<dbReference type="GO" id="GO:0016491">
    <property type="term" value="F:oxidoreductase activity"/>
    <property type="evidence" value="ECO:0007669"/>
    <property type="project" value="InterPro"/>
</dbReference>
<feature type="domain" description="Aldehyde oxidase/xanthine dehydrogenase a/b hammerhead" evidence="3">
    <location>
        <begin position="233"/>
        <end position="327"/>
    </location>
</feature>
<evidence type="ECO:0000313" key="5">
    <source>
        <dbReference type="Proteomes" id="UP000228987"/>
    </source>
</evidence>
<dbReference type="PANTHER" id="PTHR47495:SF3">
    <property type="entry name" value="BLR6219 PROTEIN"/>
    <property type="match status" value="1"/>
</dbReference>
<dbReference type="InterPro" id="IPR006311">
    <property type="entry name" value="TAT_signal"/>
</dbReference>
<feature type="compositionally biased region" description="Polar residues" evidence="2">
    <location>
        <begin position="1"/>
        <end position="14"/>
    </location>
</feature>
<dbReference type="Pfam" id="PF20256">
    <property type="entry name" value="MoCoBD_2"/>
    <property type="match status" value="2"/>
</dbReference>
<evidence type="ECO:0000256" key="2">
    <source>
        <dbReference type="SAM" id="MobiDB-lite"/>
    </source>
</evidence>
<dbReference type="InterPro" id="IPR046867">
    <property type="entry name" value="AldOxase/xan_DH_MoCoBD2"/>
</dbReference>
<gene>
    <name evidence="4" type="ORF">COA71_00970</name>
</gene>
<dbReference type="InterPro" id="IPR008274">
    <property type="entry name" value="AldOxase/xan_DH_MoCoBD1"/>
</dbReference>
<protein>
    <submittedName>
        <fullName evidence="4">Isoquinoline 1-oxidoreductase</fullName>
    </submittedName>
</protein>